<dbReference type="InterPro" id="IPR034907">
    <property type="entry name" value="NDK-like_dom"/>
</dbReference>
<feature type="binding site" evidence="12">
    <location>
        <position position="117"/>
    </location>
    <ligand>
        <name>ATP</name>
        <dbReference type="ChEBI" id="CHEBI:30616"/>
    </ligand>
</feature>
<dbReference type="InterPro" id="IPR023005">
    <property type="entry name" value="Nucleoside_diP_kinase_AS"/>
</dbReference>
<dbReference type="PRINTS" id="PR01243">
    <property type="entry name" value="NUCDPKINASE"/>
</dbReference>
<evidence type="ECO:0000313" key="17">
    <source>
        <dbReference type="Proteomes" id="UP001345219"/>
    </source>
</evidence>
<dbReference type="GO" id="GO:0006228">
    <property type="term" value="P:UTP biosynthetic process"/>
    <property type="evidence" value="ECO:0007669"/>
    <property type="project" value="InterPro"/>
</dbReference>
<dbReference type="GO" id="GO:0004550">
    <property type="term" value="F:nucleoside diphosphate kinase activity"/>
    <property type="evidence" value="ECO:0007669"/>
    <property type="project" value="UniProtKB-EC"/>
</dbReference>
<comment type="catalytic activity">
    <reaction evidence="1 14">
        <text>a 2'-deoxyribonucleoside 5'-diphosphate + ATP = a 2'-deoxyribonucleoside 5'-triphosphate + ADP</text>
        <dbReference type="Rhea" id="RHEA:44640"/>
        <dbReference type="ChEBI" id="CHEBI:30616"/>
        <dbReference type="ChEBI" id="CHEBI:61560"/>
        <dbReference type="ChEBI" id="CHEBI:73316"/>
        <dbReference type="ChEBI" id="CHEBI:456216"/>
        <dbReference type="EC" id="2.7.4.6"/>
    </reaction>
</comment>
<keyword evidence="9 14" id="KW-0067">ATP-binding</keyword>
<evidence type="ECO:0000259" key="15">
    <source>
        <dbReference type="SMART" id="SM00562"/>
    </source>
</evidence>
<keyword evidence="10" id="KW-0460">Magnesium</keyword>
<feature type="active site" description="Pros-phosphohistidine intermediate" evidence="12">
    <location>
        <position position="150"/>
    </location>
</feature>
<feature type="binding site" evidence="12">
    <location>
        <position position="89"/>
    </location>
    <ligand>
        <name>ATP</name>
        <dbReference type="ChEBI" id="CHEBI:30616"/>
    </ligand>
</feature>
<keyword evidence="17" id="KW-1185">Reference proteome</keyword>
<sequence>MDFGISNLVDFTCKFQCKFSYDCRSFCVWGIGREATLAIIKPDGLLGNYTETIKATIAHSGFKISREKVVQLDEEGAANFYAEHSTKKFFHGLIKYMTSGPVLVMVLEKENAVSNWRSLIGPTDGRKAKITHPDSIRAICGADVEKNCVHGSDSPQSAEREISFFFDTPSGSQRGGDDEHDEL</sequence>
<dbReference type="GO" id="GO:0006183">
    <property type="term" value="P:GTP biosynthetic process"/>
    <property type="evidence" value="ECO:0007669"/>
    <property type="project" value="InterPro"/>
</dbReference>
<feature type="binding site" evidence="12">
    <location>
        <position position="41"/>
    </location>
    <ligand>
        <name>ATP</name>
        <dbReference type="ChEBI" id="CHEBI:30616"/>
    </ligand>
</feature>
<dbReference type="GO" id="GO:0005524">
    <property type="term" value="F:ATP binding"/>
    <property type="evidence" value="ECO:0007669"/>
    <property type="project" value="UniProtKB-KW"/>
</dbReference>
<evidence type="ECO:0000256" key="10">
    <source>
        <dbReference type="ARBA" id="ARBA00022842"/>
    </source>
</evidence>
<dbReference type="InterPro" id="IPR036850">
    <property type="entry name" value="NDK-like_dom_sf"/>
</dbReference>
<keyword evidence="11" id="KW-0546">Nucleotide metabolism</keyword>
<dbReference type="Gene3D" id="3.30.70.141">
    <property type="entry name" value="Nucleoside diphosphate kinase-like domain"/>
    <property type="match status" value="1"/>
</dbReference>
<evidence type="ECO:0000256" key="9">
    <source>
        <dbReference type="ARBA" id="ARBA00022840"/>
    </source>
</evidence>
<dbReference type="PROSITE" id="PS51374">
    <property type="entry name" value="NDPK_LIKE"/>
    <property type="match status" value="1"/>
</dbReference>
<dbReference type="InterPro" id="IPR001564">
    <property type="entry name" value="Nucleoside_diP_kinase"/>
</dbReference>
<dbReference type="SUPFAM" id="SSF54919">
    <property type="entry name" value="Nucleoside diphosphate kinase, NDK"/>
    <property type="match status" value="1"/>
</dbReference>
<evidence type="ECO:0000256" key="12">
    <source>
        <dbReference type="PROSITE-ProRule" id="PRU00706"/>
    </source>
</evidence>
<feature type="domain" description="Nucleoside diphosphate kinase-like" evidence="15">
    <location>
        <begin position="33"/>
        <end position="173"/>
    </location>
</feature>
<dbReference type="SMART" id="SM00562">
    <property type="entry name" value="NDK"/>
    <property type="match status" value="1"/>
</dbReference>
<dbReference type="Pfam" id="PF00334">
    <property type="entry name" value="NDK"/>
    <property type="match status" value="1"/>
</dbReference>
<gene>
    <name evidence="16" type="ORF">SAY87_005690</name>
</gene>
<evidence type="ECO:0000256" key="11">
    <source>
        <dbReference type="ARBA" id="ARBA00023080"/>
    </source>
</evidence>
<evidence type="ECO:0000256" key="6">
    <source>
        <dbReference type="ARBA" id="ARBA00022723"/>
    </source>
</evidence>
<evidence type="ECO:0000256" key="8">
    <source>
        <dbReference type="ARBA" id="ARBA00022777"/>
    </source>
</evidence>
<dbReference type="GO" id="GO:0006241">
    <property type="term" value="P:CTP biosynthetic process"/>
    <property type="evidence" value="ECO:0007669"/>
    <property type="project" value="InterPro"/>
</dbReference>
<evidence type="ECO:0000256" key="2">
    <source>
        <dbReference type="ARBA" id="ARBA00000937"/>
    </source>
</evidence>
<keyword evidence="4" id="KW-0963">Cytoplasm</keyword>
<keyword evidence="6" id="KW-0479">Metal-binding</keyword>
<evidence type="ECO:0000256" key="13">
    <source>
        <dbReference type="RuleBase" id="RU004011"/>
    </source>
</evidence>
<evidence type="ECO:0000256" key="3">
    <source>
        <dbReference type="ARBA" id="ARBA00008142"/>
    </source>
</evidence>
<protein>
    <recommendedName>
        <fullName evidence="14">Nucleoside diphosphate kinase</fullName>
        <ecNumber evidence="14">2.7.4.6</ecNumber>
    </recommendedName>
</protein>
<dbReference type="Proteomes" id="UP001345219">
    <property type="component" value="Chromosome 5"/>
</dbReference>
<dbReference type="EC" id="2.7.4.6" evidence="14"/>
<dbReference type="PROSITE" id="PS00469">
    <property type="entry name" value="NDPK"/>
    <property type="match status" value="1"/>
</dbReference>
<evidence type="ECO:0000256" key="14">
    <source>
        <dbReference type="RuleBase" id="RU004013"/>
    </source>
</evidence>
<accession>A0AAN7K6V8</accession>
<dbReference type="EMBL" id="JAXIOK010000010">
    <property type="protein sequence ID" value="KAK4760797.1"/>
    <property type="molecule type" value="Genomic_DNA"/>
</dbReference>
<comment type="catalytic activity">
    <reaction evidence="2">
        <text>a ribonucleoside 5'-diphosphate + ATP = a ribonucleoside 5'-triphosphate + ADP</text>
        <dbReference type="Rhea" id="RHEA:18113"/>
        <dbReference type="ChEBI" id="CHEBI:30616"/>
        <dbReference type="ChEBI" id="CHEBI:57930"/>
        <dbReference type="ChEBI" id="CHEBI:61557"/>
        <dbReference type="ChEBI" id="CHEBI:456216"/>
        <dbReference type="EC" id="2.7.4.6"/>
    </reaction>
</comment>
<reference evidence="16 17" key="1">
    <citation type="journal article" date="2023" name="Hortic Res">
        <title>Pangenome of water caltrop reveals structural variations and asymmetric subgenome divergence after allopolyploidization.</title>
        <authorList>
            <person name="Zhang X."/>
            <person name="Chen Y."/>
            <person name="Wang L."/>
            <person name="Yuan Y."/>
            <person name="Fang M."/>
            <person name="Shi L."/>
            <person name="Lu R."/>
            <person name="Comes H.P."/>
            <person name="Ma Y."/>
            <person name="Chen Y."/>
            <person name="Huang G."/>
            <person name="Zhou Y."/>
            <person name="Zheng Z."/>
            <person name="Qiu Y."/>
        </authorList>
    </citation>
    <scope>NUCLEOTIDE SEQUENCE [LARGE SCALE GENOMIC DNA]</scope>
    <source>
        <tissue evidence="16">Roots</tissue>
    </source>
</reference>
<evidence type="ECO:0000256" key="7">
    <source>
        <dbReference type="ARBA" id="ARBA00022741"/>
    </source>
</evidence>
<evidence type="ECO:0000256" key="1">
    <source>
        <dbReference type="ARBA" id="ARBA00000082"/>
    </source>
</evidence>
<dbReference type="PANTHER" id="PTHR46161:SF3">
    <property type="entry name" value="NUCLEOSIDE DIPHOSPHATE KINASE DDB_G0292928-RELATED"/>
    <property type="match status" value="1"/>
</dbReference>
<dbReference type="PANTHER" id="PTHR46161">
    <property type="entry name" value="NUCLEOSIDE DIPHOSPHATE KINASE"/>
    <property type="match status" value="1"/>
</dbReference>
<feature type="binding site" evidence="12">
    <location>
        <position position="123"/>
    </location>
    <ligand>
        <name>ATP</name>
        <dbReference type="ChEBI" id="CHEBI:30616"/>
    </ligand>
</feature>
<feature type="binding site" evidence="12">
    <location>
        <position position="137"/>
    </location>
    <ligand>
        <name>ATP</name>
        <dbReference type="ChEBI" id="CHEBI:30616"/>
    </ligand>
</feature>
<proteinExistence type="inferred from homology"/>
<comment type="caution">
    <text evidence="16">The sequence shown here is derived from an EMBL/GenBank/DDBJ whole genome shotgun (WGS) entry which is preliminary data.</text>
</comment>
<keyword evidence="5 14" id="KW-0808">Transferase</keyword>
<evidence type="ECO:0000313" key="16">
    <source>
        <dbReference type="EMBL" id="KAK4760797.1"/>
    </source>
</evidence>
<dbReference type="GO" id="GO:0046872">
    <property type="term" value="F:metal ion binding"/>
    <property type="evidence" value="ECO:0007669"/>
    <property type="project" value="UniProtKB-KW"/>
</dbReference>
<comment type="similarity">
    <text evidence="3 12 13">Belongs to the NDK family.</text>
</comment>
<name>A0AAN7K6V8_9MYRT</name>
<keyword evidence="8 14" id="KW-0418">Kinase</keyword>
<organism evidence="16 17">
    <name type="scientific">Trapa incisa</name>
    <dbReference type="NCBI Taxonomy" id="236973"/>
    <lineage>
        <taxon>Eukaryota</taxon>
        <taxon>Viridiplantae</taxon>
        <taxon>Streptophyta</taxon>
        <taxon>Embryophyta</taxon>
        <taxon>Tracheophyta</taxon>
        <taxon>Spermatophyta</taxon>
        <taxon>Magnoliopsida</taxon>
        <taxon>eudicotyledons</taxon>
        <taxon>Gunneridae</taxon>
        <taxon>Pentapetalae</taxon>
        <taxon>rosids</taxon>
        <taxon>malvids</taxon>
        <taxon>Myrtales</taxon>
        <taxon>Lythraceae</taxon>
        <taxon>Trapa</taxon>
    </lineage>
</organism>
<evidence type="ECO:0000256" key="4">
    <source>
        <dbReference type="ARBA" id="ARBA00022490"/>
    </source>
</evidence>
<keyword evidence="7 14" id="KW-0547">Nucleotide-binding</keyword>
<dbReference type="AlphaFoldDB" id="A0AAN7K6V8"/>
<evidence type="ECO:0000256" key="5">
    <source>
        <dbReference type="ARBA" id="ARBA00022679"/>
    </source>
</evidence>
<feature type="binding site" evidence="12">
    <location>
        <position position="147"/>
    </location>
    <ligand>
        <name>ATP</name>
        <dbReference type="ChEBI" id="CHEBI:30616"/>
    </ligand>
</feature>